<reference evidence="9 10" key="1">
    <citation type="submission" date="2018-12" db="EMBL/GenBank/DDBJ databases">
        <title>Flavobacterium sp. nov., isolated from glacier ice.</title>
        <authorList>
            <person name="Liu Q."/>
            <person name="Xin Y.-H."/>
        </authorList>
    </citation>
    <scope>NUCLEOTIDE SEQUENCE [LARGE SCALE GENOMIC DNA]</scope>
    <source>
        <strain evidence="9 10">RB1N8</strain>
    </source>
</reference>
<feature type="transmembrane region" description="Helical" evidence="6">
    <location>
        <begin position="250"/>
        <end position="268"/>
    </location>
</feature>
<dbReference type="SUPFAM" id="SSF52172">
    <property type="entry name" value="CheY-like"/>
    <property type="match status" value="1"/>
</dbReference>
<dbReference type="Gene3D" id="3.40.50.2300">
    <property type="match status" value="1"/>
</dbReference>
<dbReference type="SUPFAM" id="SSF55874">
    <property type="entry name" value="ATPase domain of HSP90 chaperone/DNA topoisomerase II/histidine kinase"/>
    <property type="match status" value="1"/>
</dbReference>
<keyword evidence="10" id="KW-1185">Reference proteome</keyword>
<dbReference type="EC" id="2.7.13.3" evidence="2"/>
<dbReference type="AlphaFoldDB" id="A0A3S0PIM8"/>
<feature type="domain" description="Histidine kinase" evidence="7">
    <location>
        <begin position="339"/>
        <end position="560"/>
    </location>
</feature>
<dbReference type="PROSITE" id="PS50110">
    <property type="entry name" value="RESPONSE_REGULATORY"/>
    <property type="match status" value="1"/>
</dbReference>
<dbReference type="PANTHER" id="PTHR45339">
    <property type="entry name" value="HYBRID SIGNAL TRANSDUCTION HISTIDINE KINASE J"/>
    <property type="match status" value="1"/>
</dbReference>
<dbReference type="SMART" id="SM00387">
    <property type="entry name" value="HATPase_c"/>
    <property type="match status" value="1"/>
</dbReference>
<dbReference type="PRINTS" id="PR00344">
    <property type="entry name" value="BCTRLSENSOR"/>
</dbReference>
<protein>
    <recommendedName>
        <fullName evidence="2">histidine kinase</fullName>
        <ecNumber evidence="2">2.7.13.3</ecNumber>
    </recommendedName>
</protein>
<feature type="domain" description="Response regulatory" evidence="8">
    <location>
        <begin position="583"/>
        <end position="698"/>
    </location>
</feature>
<dbReference type="InterPro" id="IPR007892">
    <property type="entry name" value="CHASE4"/>
</dbReference>
<dbReference type="SUPFAM" id="SSF47384">
    <property type="entry name" value="Homodimeric domain of signal transducing histidine kinase"/>
    <property type="match status" value="1"/>
</dbReference>
<dbReference type="SMART" id="SM00388">
    <property type="entry name" value="HisKA"/>
    <property type="match status" value="1"/>
</dbReference>
<dbReference type="EMBL" id="RYDJ01000006">
    <property type="protein sequence ID" value="RTZ05171.1"/>
    <property type="molecule type" value="Genomic_DNA"/>
</dbReference>
<keyword evidence="4" id="KW-0902">Two-component regulatory system</keyword>
<comment type="caution">
    <text evidence="9">The sequence shown here is derived from an EMBL/GenBank/DDBJ whole genome shotgun (WGS) entry which is preliminary data.</text>
</comment>
<dbReference type="InterPro" id="IPR003661">
    <property type="entry name" value="HisK_dim/P_dom"/>
</dbReference>
<evidence type="ECO:0000313" key="10">
    <source>
        <dbReference type="Proteomes" id="UP000280825"/>
    </source>
</evidence>
<name>A0A3S0PIM8_9FLAO</name>
<evidence type="ECO:0000256" key="3">
    <source>
        <dbReference type="ARBA" id="ARBA00022553"/>
    </source>
</evidence>
<keyword evidence="6" id="KW-0472">Membrane</keyword>
<dbReference type="InterPro" id="IPR011006">
    <property type="entry name" value="CheY-like_superfamily"/>
</dbReference>
<dbReference type="SMART" id="SM00448">
    <property type="entry name" value="REC"/>
    <property type="match status" value="1"/>
</dbReference>
<dbReference type="CDD" id="cd17546">
    <property type="entry name" value="REC_hyHK_CKI1_RcsC-like"/>
    <property type="match status" value="1"/>
</dbReference>
<dbReference type="GO" id="GO:0000155">
    <property type="term" value="F:phosphorelay sensor kinase activity"/>
    <property type="evidence" value="ECO:0007669"/>
    <property type="project" value="InterPro"/>
</dbReference>
<evidence type="ECO:0000256" key="1">
    <source>
        <dbReference type="ARBA" id="ARBA00000085"/>
    </source>
</evidence>
<evidence type="ECO:0000256" key="5">
    <source>
        <dbReference type="PROSITE-ProRule" id="PRU00169"/>
    </source>
</evidence>
<evidence type="ECO:0000313" key="9">
    <source>
        <dbReference type="EMBL" id="RTZ05171.1"/>
    </source>
</evidence>
<dbReference type="CDD" id="cd00082">
    <property type="entry name" value="HisKA"/>
    <property type="match status" value="1"/>
</dbReference>
<dbReference type="InterPro" id="IPR036890">
    <property type="entry name" value="HATPase_C_sf"/>
</dbReference>
<dbReference type="Pfam" id="PF05228">
    <property type="entry name" value="CHASE4"/>
    <property type="match status" value="1"/>
</dbReference>
<dbReference type="Pfam" id="PF02518">
    <property type="entry name" value="HATPase_c"/>
    <property type="match status" value="1"/>
</dbReference>
<dbReference type="PROSITE" id="PS50109">
    <property type="entry name" value="HIS_KIN"/>
    <property type="match status" value="1"/>
</dbReference>
<keyword evidence="6" id="KW-1133">Transmembrane helix</keyword>
<dbReference type="InterPro" id="IPR005467">
    <property type="entry name" value="His_kinase_dom"/>
</dbReference>
<evidence type="ECO:0000256" key="6">
    <source>
        <dbReference type="SAM" id="Phobius"/>
    </source>
</evidence>
<evidence type="ECO:0000256" key="2">
    <source>
        <dbReference type="ARBA" id="ARBA00012438"/>
    </source>
</evidence>
<dbReference type="InterPro" id="IPR001789">
    <property type="entry name" value="Sig_transdc_resp-reg_receiver"/>
</dbReference>
<proteinExistence type="predicted"/>
<evidence type="ECO:0000259" key="7">
    <source>
        <dbReference type="PROSITE" id="PS50109"/>
    </source>
</evidence>
<dbReference type="Proteomes" id="UP000280825">
    <property type="component" value="Unassembled WGS sequence"/>
</dbReference>
<accession>A0A3S0PIM8</accession>
<feature type="transmembrane region" description="Helical" evidence="6">
    <location>
        <begin position="12"/>
        <end position="34"/>
    </location>
</feature>
<dbReference type="Pfam" id="PF00072">
    <property type="entry name" value="Response_reg"/>
    <property type="match status" value="1"/>
</dbReference>
<dbReference type="RefSeq" id="WP_126561916.1">
    <property type="nucleotide sequence ID" value="NZ_RYDJ01000006.1"/>
</dbReference>
<dbReference type="Gene3D" id="1.10.287.130">
    <property type="match status" value="1"/>
</dbReference>
<dbReference type="InterPro" id="IPR036097">
    <property type="entry name" value="HisK_dim/P_sf"/>
</dbReference>
<evidence type="ECO:0000256" key="4">
    <source>
        <dbReference type="ARBA" id="ARBA00023012"/>
    </source>
</evidence>
<feature type="modified residue" description="4-aspartylphosphate" evidence="5">
    <location>
        <position position="633"/>
    </location>
</feature>
<keyword evidence="6" id="KW-0812">Transmembrane</keyword>
<organism evidence="9 10">
    <name type="scientific">Flavobacterium bomense</name>
    <dbReference type="NCBI Taxonomy" id="2497483"/>
    <lineage>
        <taxon>Bacteria</taxon>
        <taxon>Pseudomonadati</taxon>
        <taxon>Bacteroidota</taxon>
        <taxon>Flavobacteriia</taxon>
        <taxon>Flavobacteriales</taxon>
        <taxon>Flavobacteriaceae</taxon>
        <taxon>Flavobacterium</taxon>
    </lineage>
</organism>
<dbReference type="PANTHER" id="PTHR45339:SF1">
    <property type="entry name" value="HYBRID SIGNAL TRANSDUCTION HISTIDINE KINASE J"/>
    <property type="match status" value="1"/>
</dbReference>
<comment type="catalytic activity">
    <reaction evidence="1">
        <text>ATP + protein L-histidine = ADP + protein N-phospho-L-histidine.</text>
        <dbReference type="EC" id="2.7.13.3"/>
    </reaction>
</comment>
<dbReference type="Pfam" id="PF00512">
    <property type="entry name" value="HisKA"/>
    <property type="match status" value="1"/>
</dbReference>
<keyword evidence="3 5" id="KW-0597">Phosphoprotein</keyword>
<gene>
    <name evidence="9" type="ORF">EKL98_07255</name>
</gene>
<dbReference type="InterPro" id="IPR003594">
    <property type="entry name" value="HATPase_dom"/>
</dbReference>
<evidence type="ECO:0000259" key="8">
    <source>
        <dbReference type="PROSITE" id="PS50110"/>
    </source>
</evidence>
<sequence>MKRLIRLNTYYKLLMLILSASIFFFVIYITLYLYTIQEERNFYKITYNQYDKEVRSLFRLNSKTTTATIIDVTHWDNLVSYTITKDKKWYDKYILSEFETYSADYIGVYGLDQKIINKTASPKIKSLDFIPKEMMTVLYKSKLKKFYIKIPEGIVEVFGATIHPSIDPKKNKTAPSGYFFIARLLDKPFLNSLGNISSSKVNLVPAHRTVLEESDFVIVSLDLKDWKDDVVATLLFKRPFNLNYKNSKEILFIVVLVSLLNIFIFVYYTKRWVYNPLKLVKSILETGNIKAIASLRKFKGEFGYIGNLFEENSNQRRQLEISKQKAEESDTLKSSFLANLSHEIRTPMNAIMGFSDLLTDANLTESEKLEYLKIIKNSGNNLVSIIEDLIEMSKIDAKQITPNYKGLDIEKCMTELYDSIKVTIPKDKNIQFYILENSAKITENILTDETKLKQIIVNLITNAVKFTDNGFVAFGYTVHKEKGILAFTIEDSGIGMSTNHLKVIFDRFRRIEGDGTTELTGLGLGLSISKAYVEMLGGEITVTSTIGVGSVFTFSFPLKFDQTEKDIVSSKTISFSGNQENEIILIAEDDTINFLLLKKIIESKNHTVLRAFNGQEAVTICTENPDISLVFMDIKMPILSGYEAFEKIKLIKPGLPVIAQTAYSSAEEREKIVQCGFNDYITKPLDKEKVFAILDVIFMEINS</sequence>
<dbReference type="Gene3D" id="3.30.565.10">
    <property type="entry name" value="Histidine kinase-like ATPase, C-terminal domain"/>
    <property type="match status" value="1"/>
</dbReference>
<dbReference type="InterPro" id="IPR004358">
    <property type="entry name" value="Sig_transdc_His_kin-like_C"/>
</dbReference>